<dbReference type="InterPro" id="IPR036770">
    <property type="entry name" value="Ankyrin_rpt-contain_sf"/>
</dbReference>
<dbReference type="InterPro" id="IPR039904">
    <property type="entry name" value="TRANK1"/>
</dbReference>
<dbReference type="Gene3D" id="1.25.40.20">
    <property type="entry name" value="Ankyrin repeat-containing domain"/>
    <property type="match status" value="2"/>
</dbReference>
<comment type="caution">
    <text evidence="2">The sequence shown here is derived from an EMBL/GenBank/DDBJ whole genome shotgun (WGS) entry which is preliminary data.</text>
</comment>
<dbReference type="OrthoDB" id="44378at2759"/>
<evidence type="ECO:0000313" key="3">
    <source>
        <dbReference type="Proteomes" id="UP001153069"/>
    </source>
</evidence>
<evidence type="ECO:0000256" key="1">
    <source>
        <dbReference type="SAM" id="MobiDB-lite"/>
    </source>
</evidence>
<name>A0A9N8H7X8_9STRA</name>
<organism evidence="2 3">
    <name type="scientific">Seminavis robusta</name>
    <dbReference type="NCBI Taxonomy" id="568900"/>
    <lineage>
        <taxon>Eukaryota</taxon>
        <taxon>Sar</taxon>
        <taxon>Stramenopiles</taxon>
        <taxon>Ochrophyta</taxon>
        <taxon>Bacillariophyta</taxon>
        <taxon>Bacillariophyceae</taxon>
        <taxon>Bacillariophycidae</taxon>
        <taxon>Naviculales</taxon>
        <taxon>Naviculaceae</taxon>
        <taxon>Seminavis</taxon>
    </lineage>
</organism>
<feature type="compositionally biased region" description="Basic and acidic residues" evidence="1">
    <location>
        <begin position="26"/>
        <end position="42"/>
    </location>
</feature>
<dbReference type="SUPFAM" id="SSF52540">
    <property type="entry name" value="P-loop containing nucleoside triphosphate hydrolases"/>
    <property type="match status" value="1"/>
</dbReference>
<proteinExistence type="predicted"/>
<protein>
    <submittedName>
        <fullName evidence="2">Tetratricopeptide repeat and ankyrin repeat containing 1</fullName>
    </submittedName>
</protein>
<dbReference type="PANTHER" id="PTHR21529">
    <property type="entry name" value="MAMMARY TURMOR VIRUS RECEPTOR HOMOLOG 1, 2 MTVR1, 2"/>
    <property type="match status" value="1"/>
</dbReference>
<dbReference type="SUPFAM" id="SSF48403">
    <property type="entry name" value="Ankyrin repeat"/>
    <property type="match status" value="2"/>
</dbReference>
<dbReference type="EMBL" id="CAICTM010000196">
    <property type="protein sequence ID" value="CAB9504446.1"/>
    <property type="molecule type" value="Genomic_DNA"/>
</dbReference>
<evidence type="ECO:0000313" key="2">
    <source>
        <dbReference type="EMBL" id="CAB9504446.1"/>
    </source>
</evidence>
<feature type="region of interest" description="Disordered" evidence="1">
    <location>
        <begin position="1"/>
        <end position="42"/>
    </location>
</feature>
<dbReference type="Proteomes" id="UP001153069">
    <property type="component" value="Unassembled WGS sequence"/>
</dbReference>
<reference evidence="2" key="1">
    <citation type="submission" date="2020-06" db="EMBL/GenBank/DDBJ databases">
        <authorList>
            <consortium name="Plant Systems Biology data submission"/>
        </authorList>
    </citation>
    <scope>NUCLEOTIDE SEQUENCE</scope>
    <source>
        <strain evidence="2">D6</strain>
    </source>
</reference>
<dbReference type="InterPro" id="IPR027417">
    <property type="entry name" value="P-loop_NTPase"/>
</dbReference>
<gene>
    <name evidence="2" type="ORF">SEMRO_197_G083860.1</name>
</gene>
<accession>A0A9N8H7X8</accession>
<dbReference type="Gene3D" id="3.40.50.300">
    <property type="entry name" value="P-loop containing nucleotide triphosphate hydrolases"/>
    <property type="match status" value="1"/>
</dbReference>
<keyword evidence="3" id="KW-1185">Reference proteome</keyword>
<dbReference type="PANTHER" id="PTHR21529:SF4">
    <property type="entry name" value="TPR AND ANKYRIN REPEAT-CONTAINING PROTEIN 1"/>
    <property type="match status" value="1"/>
</dbReference>
<sequence length="2409" mass="273749">MGKKSRKIKGTGGGSNAKEAKKAHKEKIQQRRAQLDHQQEQDEHDARFSGCGKFLAALDRVWYMPEGFSRFIRGTIMHIALASVHDDEFGTYYVLPIDVKAKQGPAVLEQCHVMKYSTRKKPFMLHKDRHDWDLRFDVGDQVMIYHYRDEKFRPATIKSVWDTADDFAADEINHDGLVFPYVCELGNFETYPIKADEDRLIVLKKPLRFNIGDRVLFAATGKGWKEGNVCLVHETDNGFYLPYVVKSTGKGKPGVETYRYSIYKDNDECIAPIDAQPRERLTNAIQNNCNYEHIDYLVNAFNLDCSLILDLLVDLAIEHGSYNAIVWLQQNHSVPFSAKLKPEHNFNFLHRVVQGKHAVRFFKSHADAYIEKRAEEEDDPYGESPRESRCLEIPRYDPEVGLDSRNSQNVSVFHEIVAMEDTRLLSSILSPRILDALGLQFLKFQSDEYCSLPTNLNVKKTKMMLELTENMRLEKLHGILLHSVGDDFPPHAQIESIVAIQPVKEERSVWRKLMRFEIWNDRTQYLDSIVGKLLKFGHTSIIRHLVHADTAKKALLALKSDVVSNQDCYEYAQHELVEQEGVQEALKAVDVVAHGPECIYRNSDDSGRQNYVTRLRTMLKDPANSINLVERLISIQEDDAKVHSRAVSKFVGFKIQILEDDEHLPNRLNLLDFLVLEIGLPPPNPLDCIRWRQCGVLRWMEEKGITDLKSKSLACKEPFVTGRKKVDSFLGNQAIPKQLTSSVYLAFAAVEYDDFQTLQWLISSEWITPKTAICNGWNLIHACAAFGRAEIAAWLVSVGNLQPLLKVASKREPGRQLAVHIALDRGFTALADLMLSWGSPVFNIKWGALVERTKRSPLQHVVEWGTDKELLVLLEQDLQKLEDMLVQKPLRVEAIKSFILETKCLQGRRWHELFFDDWEEAMLPSGFYLSDALERFCLMANGPLIIWLFLMLLSDLDRQEKVFWYTFMIEGNRGVSWKMHYAAYSPEEKRTLHELQEQAPWVGDITVADPFQTHRILQKLSKRFVDDADTLEALKVVRARLVLSSVLQSIAQKGERRLRKQIAQGELVKSIQILIDVILEAACQHRKSFHGHELQHLVVSEDRLLPVDLYVHVGSQDVRSQLMWYLVKTPRETDLFYIIAAYEGYDDLLEWSLSGGGKGWDAEKEVQTTRILATRGHTNLTRIFLGLENSITFQSSQQDRLQAAIHGAAQSGRLDDLEVFTDEIQKYGGMLPDPVLSPVHSPQSHAYGDRQDGMKSSLLCAVLHSCLTHSQDLRFPQSFSLGGTAGPALLSFVAKKGDYQPQLLLMVFAIMFEELYRFEDVVQETGREFVDFLCTNKGLKPWRCRDTMNQITRAYIQNADVTKADPEVDRLATLRKWIELMLHYGLDIQWIRADHYRGIEKIDNLLEDFKNKQRTIWSRLDPIKQRASLTDIQAAITSARLQPSWYDSQGLKLVHLAAAYDRKDVLQWLVEKKLASLEDKDCQGRTVLQVASDSNASCKTWIVEKKARRIINTFLSSIMQCREDVKRKTMAIHATVWLQARIRGCSTRRVHRAALLSNMAEAARFQDLWTGTLSFLQRHGSKMELFSWASLQEEEDMAASFGIDESDLFDTVRVLDDAGKRVLLVEPLSENGTINESDSSAVVAIGEPSKTSSTTEIGIGTKDAADSHFKKVLMTKEVMKWLRVADSKYREFFVRRTEQLARGDRSRILAKRLTGSKTTIYETYLEQKSGFRILWTEKSNGYLLIWYVSKHKSVSRLMDLIDDAESRSSRQLTSAREALKQNNHTTSESCDDSDVILLDPRGHTPLKLYSVRYDELNKLVDDPWKPPLHLTVAERDVVECSGTTLLLGRSGTGKTVCICNKMDYDRYLVGDQKSFSQLFVARSARLRDYVESIVRTGSDSLETQSEFTTFQSLVPKLENAVQSLVQGTPTVLPSHYIDFHRFKRDIWQPSMGVDALIAWTNIRSFIKGSIEAAMGGKPLTKEEYLSLGRKRCRISEDQRIAVYNVAPLDYYEIQYAKIYVDEVQDYTQAEITLFFRLSGPGGLFLAGDPCQSVVEGVEFRFEDIRSVGHHLFEQDRKLIPDKPKVVNVNFRSHSGVLSVAAGVLEHLFGAFPDSAKQLSKDRGLFKGPRPSILQRIDPPSVKELLGKLEGAVILTHDTAVSNLKQRLAYPLVYGIREAKGLEFETVIVLDFFRLLPAADQKPFRDLLLGRNIHDVGSGNPELEGLLKLLYTGITRCIQRLVFAETSRSPSGDAFVRWLTSAGTGENALAVKQTVGNMEAMSRTPDEWMSLGLDNAIHAEETGDIEEALDWLDKAIYCFGKANQAELARKVRAHKSSLALRQDIGLFENDNQDVTKLELEASLVAESLLSAGLTSEAGRLLKLLLPLLSEYSQNKLQETVISKLPQAHVA</sequence>